<accession>A0A8X8DKB4</accession>
<dbReference type="Proteomes" id="UP000886885">
    <property type="component" value="Chromosome 1A"/>
</dbReference>
<evidence type="ECO:0000313" key="2">
    <source>
        <dbReference type="Proteomes" id="UP000886885"/>
    </source>
</evidence>
<dbReference type="EMBL" id="JAAWWB010000001">
    <property type="protein sequence ID" value="KAG6793432.1"/>
    <property type="molecule type" value="Genomic_DNA"/>
</dbReference>
<proteinExistence type="predicted"/>
<keyword evidence="2" id="KW-1185">Reference proteome</keyword>
<evidence type="ECO:0000313" key="1">
    <source>
        <dbReference type="EMBL" id="KAG6793432.1"/>
    </source>
</evidence>
<organism evidence="1 2">
    <name type="scientific">Populus tomentosa</name>
    <name type="common">Chinese white poplar</name>
    <dbReference type="NCBI Taxonomy" id="118781"/>
    <lineage>
        <taxon>Eukaryota</taxon>
        <taxon>Viridiplantae</taxon>
        <taxon>Streptophyta</taxon>
        <taxon>Embryophyta</taxon>
        <taxon>Tracheophyta</taxon>
        <taxon>Spermatophyta</taxon>
        <taxon>Magnoliopsida</taxon>
        <taxon>eudicotyledons</taxon>
        <taxon>Gunneridae</taxon>
        <taxon>Pentapetalae</taxon>
        <taxon>rosids</taxon>
        <taxon>fabids</taxon>
        <taxon>Malpighiales</taxon>
        <taxon>Salicaceae</taxon>
        <taxon>Saliceae</taxon>
        <taxon>Populus</taxon>
    </lineage>
</organism>
<dbReference type="AlphaFoldDB" id="A0A8X8DKB4"/>
<protein>
    <submittedName>
        <fullName evidence="1">Uncharacterized protein</fullName>
    </submittedName>
</protein>
<gene>
    <name evidence="1" type="ORF">POTOM_002641</name>
</gene>
<name>A0A8X8DKB4_POPTO</name>
<comment type="caution">
    <text evidence="1">The sequence shown here is derived from an EMBL/GenBank/DDBJ whole genome shotgun (WGS) entry which is preliminary data.</text>
</comment>
<sequence>MWLFMHDLRGKARREEATWPRGGACYCCWSVVRMVVHVGAASDPLQLLEKAEKQRWMLIASVALGWGIGEAIMCSNIIREVGAERCMTYVEKQEEKKLPGLEEVFAAVAGLS</sequence>
<reference evidence="1" key="1">
    <citation type="journal article" date="2020" name="bioRxiv">
        <title>Hybrid origin of Populus tomentosa Carr. identified through genome sequencing and phylogenomic analysis.</title>
        <authorList>
            <person name="An X."/>
            <person name="Gao K."/>
            <person name="Chen Z."/>
            <person name="Li J."/>
            <person name="Yang X."/>
            <person name="Yang X."/>
            <person name="Zhou J."/>
            <person name="Guo T."/>
            <person name="Zhao T."/>
            <person name="Huang S."/>
            <person name="Miao D."/>
            <person name="Khan W.U."/>
            <person name="Rao P."/>
            <person name="Ye M."/>
            <person name="Lei B."/>
            <person name="Liao W."/>
            <person name="Wang J."/>
            <person name="Ji L."/>
            <person name="Li Y."/>
            <person name="Guo B."/>
            <person name="Mustafa N.S."/>
            <person name="Li S."/>
            <person name="Yun Q."/>
            <person name="Keller S.R."/>
            <person name="Mao J."/>
            <person name="Zhang R."/>
            <person name="Strauss S.H."/>
        </authorList>
    </citation>
    <scope>NUCLEOTIDE SEQUENCE</scope>
    <source>
        <strain evidence="1">GM15</strain>
        <tissue evidence="1">Leaf</tissue>
    </source>
</reference>